<feature type="transmembrane region" description="Helical" evidence="2">
    <location>
        <begin position="97"/>
        <end position="114"/>
    </location>
</feature>
<dbReference type="AlphaFoldDB" id="A0A5Q0TH17"/>
<accession>A0A5Q0TH17</accession>
<comment type="subcellular location">
    <subcellularLocation>
        <location evidence="1">Cell inner membrane</location>
        <topology evidence="1">Multi-pass membrane protein</topology>
    </subcellularLocation>
</comment>
<keyword evidence="1" id="KW-1003">Cell membrane</keyword>
<gene>
    <name evidence="3" type="ORF">GFB47_03740</name>
</gene>
<evidence type="ECO:0000313" key="3">
    <source>
        <dbReference type="EMBL" id="QGA64599.1"/>
    </source>
</evidence>
<protein>
    <recommendedName>
        <fullName evidence="1">Inner membrane protein</fullName>
    </recommendedName>
</protein>
<keyword evidence="2" id="KW-0812">Transmembrane</keyword>
<name>A0A5Q0TH17_9VIBR</name>
<dbReference type="PANTHER" id="PTHR35813:SF1">
    <property type="entry name" value="INNER MEMBRANE PROTEIN YBAN"/>
    <property type="match status" value="1"/>
</dbReference>
<dbReference type="Proteomes" id="UP000348942">
    <property type="component" value="Chromosome 1"/>
</dbReference>
<evidence type="ECO:0000256" key="2">
    <source>
        <dbReference type="SAM" id="Phobius"/>
    </source>
</evidence>
<evidence type="ECO:0000313" key="4">
    <source>
        <dbReference type="Proteomes" id="UP000348942"/>
    </source>
</evidence>
<proteinExistence type="predicted"/>
<dbReference type="PANTHER" id="PTHR35813">
    <property type="entry name" value="INNER MEMBRANE PROTEIN YBAN"/>
    <property type="match status" value="1"/>
</dbReference>
<dbReference type="InterPro" id="IPR007401">
    <property type="entry name" value="DUF454"/>
</dbReference>
<dbReference type="PIRSF" id="PIRSF016789">
    <property type="entry name" value="DUF454"/>
    <property type="match status" value="1"/>
</dbReference>
<keyword evidence="1" id="KW-0997">Cell inner membrane</keyword>
<sequence length="133" mass="15113">MIIRKILLNVVGGLALFLGVLGIFLPLLPTTPFLLLASACFMRSNDKFHAWIHNHPHLGPIINNWQQHGAVAPQVKKRGYVLLSFSFLFSFIMMPHWWMKAGLVAGFCVLFFCFSRMPVYDPQTVNIEAEENP</sequence>
<reference evidence="3 4" key="1">
    <citation type="submission" date="2019-10" db="EMBL/GenBank/DDBJ databases">
        <title>Vibrio sp. nov., isolated from Coralline algae surface.</title>
        <authorList>
            <person name="Geng Y."/>
            <person name="Zhang X."/>
        </authorList>
    </citation>
    <scope>NUCLEOTIDE SEQUENCE [LARGE SCALE GENOMIC DNA]</scope>
    <source>
        <strain evidence="3 4">SM1977</strain>
    </source>
</reference>
<dbReference type="GO" id="GO:0005886">
    <property type="term" value="C:plasma membrane"/>
    <property type="evidence" value="ECO:0007669"/>
    <property type="project" value="UniProtKB-SubCell"/>
</dbReference>
<dbReference type="EMBL" id="CP045699">
    <property type="protein sequence ID" value="QGA64599.1"/>
    <property type="molecule type" value="Genomic_DNA"/>
</dbReference>
<organism evidence="3 4">
    <name type="scientific">Vibrio algicola</name>
    <dbReference type="NCBI Taxonomy" id="2662262"/>
    <lineage>
        <taxon>Bacteria</taxon>
        <taxon>Pseudomonadati</taxon>
        <taxon>Pseudomonadota</taxon>
        <taxon>Gammaproteobacteria</taxon>
        <taxon>Vibrionales</taxon>
        <taxon>Vibrionaceae</taxon>
        <taxon>Vibrio</taxon>
    </lineage>
</organism>
<evidence type="ECO:0000256" key="1">
    <source>
        <dbReference type="PIRNR" id="PIRNR016789"/>
    </source>
</evidence>
<keyword evidence="1 2" id="KW-0472">Membrane</keyword>
<keyword evidence="4" id="KW-1185">Reference proteome</keyword>
<dbReference type="Pfam" id="PF04304">
    <property type="entry name" value="DUF454"/>
    <property type="match status" value="1"/>
</dbReference>
<feature type="transmembrane region" description="Helical" evidence="2">
    <location>
        <begin position="7"/>
        <end position="28"/>
    </location>
</feature>
<keyword evidence="2" id="KW-1133">Transmembrane helix</keyword>